<feature type="region of interest" description="Disordered" evidence="2">
    <location>
        <begin position="196"/>
        <end position="249"/>
    </location>
</feature>
<feature type="compositionally biased region" description="Low complexity" evidence="2">
    <location>
        <begin position="197"/>
        <end position="209"/>
    </location>
</feature>
<evidence type="ECO:0000313" key="4">
    <source>
        <dbReference type="Proteomes" id="UP000814176"/>
    </source>
</evidence>
<evidence type="ECO:0000256" key="2">
    <source>
        <dbReference type="SAM" id="MobiDB-lite"/>
    </source>
</evidence>
<evidence type="ECO:0000313" key="3">
    <source>
        <dbReference type="EMBL" id="KAH9831847.1"/>
    </source>
</evidence>
<protein>
    <submittedName>
        <fullName evidence="3">Uncharacterized protein</fullName>
    </submittedName>
</protein>
<feature type="compositionally biased region" description="Acidic residues" evidence="2">
    <location>
        <begin position="226"/>
        <end position="245"/>
    </location>
</feature>
<organism evidence="3 4">
    <name type="scientific">Rhodofomes roseus</name>
    <dbReference type="NCBI Taxonomy" id="34475"/>
    <lineage>
        <taxon>Eukaryota</taxon>
        <taxon>Fungi</taxon>
        <taxon>Dikarya</taxon>
        <taxon>Basidiomycota</taxon>
        <taxon>Agaricomycotina</taxon>
        <taxon>Agaricomycetes</taxon>
        <taxon>Polyporales</taxon>
        <taxon>Rhodofomes</taxon>
    </lineage>
</organism>
<dbReference type="RefSeq" id="XP_047774944.1">
    <property type="nucleotide sequence ID" value="XM_047927917.1"/>
</dbReference>
<feature type="compositionally biased region" description="Polar residues" evidence="2">
    <location>
        <begin position="210"/>
        <end position="219"/>
    </location>
</feature>
<name>A0ABQ8K4N4_9APHY</name>
<reference evidence="3 4" key="1">
    <citation type="journal article" date="2021" name="Environ. Microbiol.">
        <title>Gene family expansions and transcriptome signatures uncover fungal adaptations to wood decay.</title>
        <authorList>
            <person name="Hage H."/>
            <person name="Miyauchi S."/>
            <person name="Viragh M."/>
            <person name="Drula E."/>
            <person name="Min B."/>
            <person name="Chaduli D."/>
            <person name="Navarro D."/>
            <person name="Favel A."/>
            <person name="Norest M."/>
            <person name="Lesage-Meessen L."/>
            <person name="Balint B."/>
            <person name="Merenyi Z."/>
            <person name="de Eugenio L."/>
            <person name="Morin E."/>
            <person name="Martinez A.T."/>
            <person name="Baldrian P."/>
            <person name="Stursova M."/>
            <person name="Martinez M.J."/>
            <person name="Novotny C."/>
            <person name="Magnuson J.K."/>
            <person name="Spatafora J.W."/>
            <person name="Maurice S."/>
            <person name="Pangilinan J."/>
            <person name="Andreopoulos W."/>
            <person name="LaButti K."/>
            <person name="Hundley H."/>
            <person name="Na H."/>
            <person name="Kuo A."/>
            <person name="Barry K."/>
            <person name="Lipzen A."/>
            <person name="Henrissat B."/>
            <person name="Riley R."/>
            <person name="Ahrendt S."/>
            <person name="Nagy L.G."/>
            <person name="Grigoriev I.V."/>
            <person name="Martin F."/>
            <person name="Rosso M.N."/>
        </authorList>
    </citation>
    <scope>NUCLEOTIDE SEQUENCE [LARGE SCALE GENOMIC DNA]</scope>
    <source>
        <strain evidence="3 4">CIRM-BRFM 1785</strain>
    </source>
</reference>
<sequence>MAKTKGTSKPGKTTASAAKENPQPAARKAREKGSPPAGPKRKVEVAWAAKKNHYLTDALLTSIEDRPSIKMALGFAKGDDVTGASKTGGGDSVDTQYERLARELFLNQYPALNKTEAHVPKLGTSVKNRVDSLKKMYRGHRKAIGETGAGLISGDKENEIIPGSELDNMWQQIQTNFPWYKRMDVLMRNHPSVCRDSVANSTTSANTSVLDSSLSNTGTRGHREQSDDESSSDDEDDSSSSDDDEPAHMPVRLASKAPAPSMSAPPQSAQKRKINELFSQVSELAAENRDQRQKMAEMKEMERTKRDVKKAKLKADAELLLDQRMLELQIRLAETQRNGPPAAQPPAWFDPSLQ</sequence>
<keyword evidence="1" id="KW-0175">Coiled coil</keyword>
<gene>
    <name evidence="3" type="ORF">C8Q71DRAFT_861518</name>
</gene>
<feature type="compositionally biased region" description="Low complexity" evidence="2">
    <location>
        <begin position="1"/>
        <end position="16"/>
    </location>
</feature>
<feature type="coiled-coil region" evidence="1">
    <location>
        <begin position="274"/>
        <end position="318"/>
    </location>
</feature>
<accession>A0ABQ8K4N4</accession>
<proteinExistence type="predicted"/>
<comment type="caution">
    <text evidence="3">The sequence shown here is derived from an EMBL/GenBank/DDBJ whole genome shotgun (WGS) entry which is preliminary data.</text>
</comment>
<dbReference type="GeneID" id="72008649"/>
<dbReference type="EMBL" id="JADCUA010000024">
    <property type="protein sequence ID" value="KAH9831847.1"/>
    <property type="molecule type" value="Genomic_DNA"/>
</dbReference>
<dbReference type="Proteomes" id="UP000814176">
    <property type="component" value="Unassembled WGS sequence"/>
</dbReference>
<feature type="region of interest" description="Disordered" evidence="2">
    <location>
        <begin position="1"/>
        <end position="44"/>
    </location>
</feature>
<keyword evidence="4" id="KW-1185">Reference proteome</keyword>
<evidence type="ECO:0000256" key="1">
    <source>
        <dbReference type="SAM" id="Coils"/>
    </source>
</evidence>